<gene>
    <name evidence="2" type="ORF">PGLA2088_LOCUS45200</name>
</gene>
<evidence type="ECO:0000313" key="2">
    <source>
        <dbReference type="EMBL" id="CAE8728674.1"/>
    </source>
</evidence>
<dbReference type="Proteomes" id="UP000626109">
    <property type="component" value="Unassembled WGS sequence"/>
</dbReference>
<feature type="compositionally biased region" description="Basic and acidic residues" evidence="1">
    <location>
        <begin position="120"/>
        <end position="138"/>
    </location>
</feature>
<feature type="non-terminal residue" evidence="2">
    <location>
        <position position="1"/>
    </location>
</feature>
<evidence type="ECO:0000256" key="1">
    <source>
        <dbReference type="SAM" id="MobiDB-lite"/>
    </source>
</evidence>
<name>A0A813LPH7_POLGL</name>
<sequence>ASVNGVIRVQVSGQEYQMLLKDVRPRAVQAGETWQAEVQAGDTWQTRAIDPVQAETSWKANDSVQAETSWKAQDWWQSGGSWQSQDAWQASDSWYGQDAQAAGQQSEDSAAWAGSSNSRRGNDGYHKPWRENDVDPSTRRSQKQGPGGYSPGERVDVSYNGRWYEGEVQTSKKKKVHVTVHGKT</sequence>
<evidence type="ECO:0000313" key="3">
    <source>
        <dbReference type="Proteomes" id="UP000626109"/>
    </source>
</evidence>
<dbReference type="EMBL" id="CAJNNW010035587">
    <property type="protein sequence ID" value="CAE8728674.1"/>
    <property type="molecule type" value="Genomic_DNA"/>
</dbReference>
<dbReference type="AlphaFoldDB" id="A0A813LPH7"/>
<organism evidence="2 3">
    <name type="scientific">Polarella glacialis</name>
    <name type="common">Dinoflagellate</name>
    <dbReference type="NCBI Taxonomy" id="89957"/>
    <lineage>
        <taxon>Eukaryota</taxon>
        <taxon>Sar</taxon>
        <taxon>Alveolata</taxon>
        <taxon>Dinophyceae</taxon>
        <taxon>Suessiales</taxon>
        <taxon>Suessiaceae</taxon>
        <taxon>Polarella</taxon>
    </lineage>
</organism>
<proteinExistence type="predicted"/>
<feature type="compositionally biased region" description="Polar residues" evidence="1">
    <location>
        <begin position="57"/>
        <end position="94"/>
    </location>
</feature>
<protein>
    <submittedName>
        <fullName evidence="2">Uncharacterized protein</fullName>
    </submittedName>
</protein>
<feature type="non-terminal residue" evidence="2">
    <location>
        <position position="184"/>
    </location>
</feature>
<feature type="compositionally biased region" description="Basic residues" evidence="1">
    <location>
        <begin position="171"/>
        <end position="184"/>
    </location>
</feature>
<comment type="caution">
    <text evidence="2">The sequence shown here is derived from an EMBL/GenBank/DDBJ whole genome shotgun (WGS) entry which is preliminary data.</text>
</comment>
<feature type="region of interest" description="Disordered" evidence="1">
    <location>
        <begin position="57"/>
        <end position="184"/>
    </location>
</feature>
<accession>A0A813LPH7</accession>
<feature type="compositionally biased region" description="Polar residues" evidence="1">
    <location>
        <begin position="102"/>
        <end position="119"/>
    </location>
</feature>
<reference evidence="2" key="1">
    <citation type="submission" date="2021-02" db="EMBL/GenBank/DDBJ databases">
        <authorList>
            <person name="Dougan E. K."/>
            <person name="Rhodes N."/>
            <person name="Thang M."/>
            <person name="Chan C."/>
        </authorList>
    </citation>
    <scope>NUCLEOTIDE SEQUENCE</scope>
</reference>